<keyword evidence="3" id="KW-1185">Reference proteome</keyword>
<dbReference type="AlphaFoldDB" id="K3WE42"/>
<feature type="compositionally biased region" description="Low complexity" evidence="1">
    <location>
        <begin position="45"/>
        <end position="58"/>
    </location>
</feature>
<reference evidence="3" key="2">
    <citation type="submission" date="2010-04" db="EMBL/GenBank/DDBJ databases">
        <authorList>
            <person name="Buell R."/>
            <person name="Hamilton J."/>
            <person name="Hostetler J."/>
        </authorList>
    </citation>
    <scope>NUCLEOTIDE SEQUENCE [LARGE SCALE GENOMIC DNA]</scope>
    <source>
        <strain evidence="3">DAOM:BR144</strain>
    </source>
</reference>
<dbReference type="HOGENOM" id="CLU_092998_0_0_1"/>
<dbReference type="EMBL" id="GL376603">
    <property type="status" value="NOT_ANNOTATED_CDS"/>
    <property type="molecule type" value="Genomic_DNA"/>
</dbReference>
<proteinExistence type="predicted"/>
<protein>
    <submittedName>
        <fullName evidence="2">Uncharacterized protein</fullName>
    </submittedName>
</protein>
<dbReference type="EnsemblProtists" id="PYU1_T003233">
    <property type="protein sequence ID" value="PYU1_T003233"/>
    <property type="gene ID" value="PYU1_G003226"/>
</dbReference>
<dbReference type="InParanoid" id="K3WE42"/>
<accession>K3WE42</accession>
<reference evidence="3" key="1">
    <citation type="journal article" date="2010" name="Genome Biol.">
        <title>Genome sequence of the necrotrophic plant pathogen Pythium ultimum reveals original pathogenicity mechanisms and effector repertoire.</title>
        <authorList>
            <person name="Levesque C.A."/>
            <person name="Brouwer H."/>
            <person name="Cano L."/>
            <person name="Hamilton J.P."/>
            <person name="Holt C."/>
            <person name="Huitema E."/>
            <person name="Raffaele S."/>
            <person name="Robideau G.P."/>
            <person name="Thines M."/>
            <person name="Win J."/>
            <person name="Zerillo M.M."/>
            <person name="Beakes G.W."/>
            <person name="Boore J.L."/>
            <person name="Busam D."/>
            <person name="Dumas B."/>
            <person name="Ferriera S."/>
            <person name="Fuerstenberg S.I."/>
            <person name="Gachon C.M."/>
            <person name="Gaulin E."/>
            <person name="Govers F."/>
            <person name="Grenville-Briggs L."/>
            <person name="Horner N."/>
            <person name="Hostetler J."/>
            <person name="Jiang R.H."/>
            <person name="Johnson J."/>
            <person name="Krajaejun T."/>
            <person name="Lin H."/>
            <person name="Meijer H.J."/>
            <person name="Moore B."/>
            <person name="Morris P."/>
            <person name="Phuntmart V."/>
            <person name="Puiu D."/>
            <person name="Shetty J."/>
            <person name="Stajich J.E."/>
            <person name="Tripathy S."/>
            <person name="Wawra S."/>
            <person name="van West P."/>
            <person name="Whitty B.R."/>
            <person name="Coutinho P.M."/>
            <person name="Henrissat B."/>
            <person name="Martin F."/>
            <person name="Thomas P.D."/>
            <person name="Tyler B.M."/>
            <person name="De Vries R.P."/>
            <person name="Kamoun S."/>
            <person name="Yandell M."/>
            <person name="Tisserat N."/>
            <person name="Buell C.R."/>
        </authorList>
    </citation>
    <scope>NUCLEOTIDE SEQUENCE</scope>
    <source>
        <strain evidence="3">DAOM:BR144</strain>
    </source>
</reference>
<feature type="region of interest" description="Disordered" evidence="1">
    <location>
        <begin position="29"/>
        <end position="69"/>
    </location>
</feature>
<organism evidence="2 3">
    <name type="scientific">Globisporangium ultimum (strain ATCC 200006 / CBS 805.95 / DAOM BR144)</name>
    <name type="common">Pythium ultimum</name>
    <dbReference type="NCBI Taxonomy" id="431595"/>
    <lineage>
        <taxon>Eukaryota</taxon>
        <taxon>Sar</taxon>
        <taxon>Stramenopiles</taxon>
        <taxon>Oomycota</taxon>
        <taxon>Peronosporomycetes</taxon>
        <taxon>Pythiales</taxon>
        <taxon>Pythiaceae</taxon>
        <taxon>Globisporangium</taxon>
    </lineage>
</organism>
<name>K3WE42_GLOUD</name>
<evidence type="ECO:0000256" key="1">
    <source>
        <dbReference type="SAM" id="MobiDB-lite"/>
    </source>
</evidence>
<dbReference type="VEuPathDB" id="FungiDB:PYU1_G003226"/>
<dbReference type="Proteomes" id="UP000019132">
    <property type="component" value="Unassembled WGS sequence"/>
</dbReference>
<reference evidence="2" key="3">
    <citation type="submission" date="2015-02" db="UniProtKB">
        <authorList>
            <consortium name="EnsemblProtists"/>
        </authorList>
    </citation>
    <scope>IDENTIFICATION</scope>
    <source>
        <strain evidence="2">DAOM BR144</strain>
    </source>
</reference>
<sequence length="206" mass="22669">MTAGCWQSICGIFKKPFKKSSYKVRKTQSDPLEVEFSQRPKFAHSPNSLSRSAASNNSQPVGSRVDRFSGGFQTTVSSTSSCDAETYETEYRESFKNTDFMFYCGSDTPTSDAGQRNSFNGAASFSSTASASEFSEAAEVASEERAKVATPKISHQIPVFFSPRNALPMPTPKRKETPMRPMRMANTRVPTFINVKPVKGRGQDAL</sequence>
<evidence type="ECO:0000313" key="2">
    <source>
        <dbReference type="EnsemblProtists" id="PYU1_T003233"/>
    </source>
</evidence>
<dbReference type="eggNOG" id="ENOG502REEX">
    <property type="taxonomic scope" value="Eukaryota"/>
</dbReference>
<evidence type="ECO:0000313" key="3">
    <source>
        <dbReference type="Proteomes" id="UP000019132"/>
    </source>
</evidence>